<dbReference type="InterPro" id="IPR014012">
    <property type="entry name" value="HSA_dom"/>
</dbReference>
<keyword evidence="4" id="KW-1185">Reference proteome</keyword>
<accession>A0A367IP07</accession>
<protein>
    <recommendedName>
        <fullName evidence="2">HSA domain-containing protein</fullName>
    </recommendedName>
</protein>
<evidence type="ECO:0000313" key="3">
    <source>
        <dbReference type="EMBL" id="RCH79376.1"/>
    </source>
</evidence>
<proteinExistence type="predicted"/>
<dbReference type="Proteomes" id="UP000252139">
    <property type="component" value="Unassembled WGS sequence"/>
</dbReference>
<sequence>VLAEEKKRRVSKRAQKLEEKLKNRSVTSLFDTDGDLSKHNIIEGSRQTRKRTASTEEMPNKRKRPDSRVLIKNARDKLMPKPTTELDKTRNEAILQRQHELEKILDQHESKVKELYHLEMYQNMLDFDPKKNLVNDLIYQKFIQDFNLWDIAYNTSQHKNTVQLLESTIRSGTGTRRLIKQYKKLNDYLSTFVTATDDEEMTPEAREALIEKERGIRQRLDQLYQAGGFTTQLQAIAHRRPHQPPRQHDLFHDTLLAHVQSSAKLFAANSKYRRNMARKCARAVERYWENIWAQDE</sequence>
<dbReference type="Pfam" id="PF07529">
    <property type="entry name" value="HSA"/>
    <property type="match status" value="1"/>
</dbReference>
<comment type="caution">
    <text evidence="3">The sequence shown here is derived from an EMBL/GenBank/DDBJ whole genome shotgun (WGS) entry which is preliminary data.</text>
</comment>
<dbReference type="PROSITE" id="PS51204">
    <property type="entry name" value="HSA"/>
    <property type="match status" value="1"/>
</dbReference>
<evidence type="ECO:0000259" key="2">
    <source>
        <dbReference type="PROSITE" id="PS51204"/>
    </source>
</evidence>
<dbReference type="OrthoDB" id="3264576at2759"/>
<dbReference type="AlphaFoldDB" id="A0A367IP07"/>
<reference evidence="3 4" key="1">
    <citation type="journal article" date="2018" name="G3 (Bethesda)">
        <title>Phylogenetic and Phylogenomic Definition of Rhizopus Species.</title>
        <authorList>
            <person name="Gryganskyi A.P."/>
            <person name="Golan J."/>
            <person name="Dolatabadi S."/>
            <person name="Mondo S."/>
            <person name="Robb S."/>
            <person name="Idnurm A."/>
            <person name="Muszewska A."/>
            <person name="Steczkiewicz K."/>
            <person name="Masonjones S."/>
            <person name="Liao H.L."/>
            <person name="Gajdeczka M.T."/>
            <person name="Anike F."/>
            <person name="Vuek A."/>
            <person name="Anishchenko I.M."/>
            <person name="Voigt K."/>
            <person name="de Hoog G.S."/>
            <person name="Smith M.E."/>
            <person name="Heitman J."/>
            <person name="Vilgalys R."/>
            <person name="Stajich J.E."/>
        </authorList>
    </citation>
    <scope>NUCLEOTIDE SEQUENCE [LARGE SCALE GENOMIC DNA]</scope>
    <source>
        <strain evidence="3 4">CBS 357.93</strain>
    </source>
</reference>
<organism evidence="3 4">
    <name type="scientific">Rhizopus azygosporus</name>
    <name type="common">Rhizopus microsporus var. azygosporus</name>
    <dbReference type="NCBI Taxonomy" id="86630"/>
    <lineage>
        <taxon>Eukaryota</taxon>
        <taxon>Fungi</taxon>
        <taxon>Fungi incertae sedis</taxon>
        <taxon>Mucoromycota</taxon>
        <taxon>Mucoromycotina</taxon>
        <taxon>Mucoromycetes</taxon>
        <taxon>Mucorales</taxon>
        <taxon>Mucorineae</taxon>
        <taxon>Rhizopodaceae</taxon>
        <taxon>Rhizopus</taxon>
    </lineage>
</organism>
<feature type="domain" description="HSA" evidence="2">
    <location>
        <begin position="239"/>
        <end position="296"/>
    </location>
</feature>
<evidence type="ECO:0000313" key="4">
    <source>
        <dbReference type="Proteomes" id="UP000252139"/>
    </source>
</evidence>
<feature type="non-terminal residue" evidence="3">
    <location>
        <position position="1"/>
    </location>
</feature>
<name>A0A367IP07_RHIAZ</name>
<feature type="non-terminal residue" evidence="3">
    <location>
        <position position="296"/>
    </location>
</feature>
<evidence type="ECO:0000256" key="1">
    <source>
        <dbReference type="SAM" id="MobiDB-lite"/>
    </source>
</evidence>
<feature type="region of interest" description="Disordered" evidence="1">
    <location>
        <begin position="30"/>
        <end position="67"/>
    </location>
</feature>
<gene>
    <name evidence="3" type="ORF">CU097_002004</name>
</gene>
<dbReference type="EMBL" id="PJQL01004539">
    <property type="protein sequence ID" value="RCH79376.1"/>
    <property type="molecule type" value="Genomic_DNA"/>
</dbReference>
<dbReference type="STRING" id="86630.A0A367IP07"/>